<organism evidence="1 2">
    <name type="scientific">Dyadobacter koreensis</name>
    <dbReference type="NCBI Taxonomy" id="408657"/>
    <lineage>
        <taxon>Bacteria</taxon>
        <taxon>Pseudomonadati</taxon>
        <taxon>Bacteroidota</taxon>
        <taxon>Cytophagia</taxon>
        <taxon>Cytophagales</taxon>
        <taxon>Spirosomataceae</taxon>
        <taxon>Dyadobacter</taxon>
    </lineage>
</organism>
<evidence type="ECO:0008006" key="3">
    <source>
        <dbReference type="Google" id="ProtNLM"/>
    </source>
</evidence>
<dbReference type="AlphaFoldDB" id="A0A1H6ULP5"/>
<dbReference type="EMBL" id="FNXY01000004">
    <property type="protein sequence ID" value="SEI93208.1"/>
    <property type="molecule type" value="Genomic_DNA"/>
</dbReference>
<protein>
    <recommendedName>
        <fullName evidence="3">DUF2383 domain-containing protein</fullName>
    </recommendedName>
</protein>
<reference evidence="1 2" key="1">
    <citation type="submission" date="2016-10" db="EMBL/GenBank/DDBJ databases">
        <authorList>
            <person name="de Groot N.N."/>
        </authorList>
    </citation>
    <scope>NUCLEOTIDE SEQUENCE [LARGE SCALE GENOMIC DNA]</scope>
    <source>
        <strain evidence="1 2">DSM 19938</strain>
    </source>
</reference>
<evidence type="ECO:0000313" key="2">
    <source>
        <dbReference type="Proteomes" id="UP000199532"/>
    </source>
</evidence>
<accession>A0A1H6ULP5</accession>
<dbReference type="Proteomes" id="UP000199532">
    <property type="component" value="Unassembled WGS sequence"/>
</dbReference>
<proteinExistence type="predicted"/>
<evidence type="ECO:0000313" key="1">
    <source>
        <dbReference type="EMBL" id="SEI93208.1"/>
    </source>
</evidence>
<keyword evidence="2" id="KW-1185">Reference proteome</keyword>
<dbReference type="RefSeq" id="WP_090335606.1">
    <property type="nucleotide sequence ID" value="NZ_FNXY01000004.1"/>
</dbReference>
<gene>
    <name evidence="1" type="ORF">SAMN04487995_2606</name>
</gene>
<dbReference type="OrthoDB" id="961645at2"/>
<name>A0A1H6ULP5_9BACT</name>
<sequence>MENLHQFVSDIVRLWSLHQYRESLYKQAMTLENLGSLRRSCSQGYMISILFKKEILWIYDQVKSTLDDGDIQNCKMKQGLHTIIFSSEDESSITDMILEQENKTIRLYKSLLTNINLTHDASEILSEHLEKLNDINFNLKNQLIAKMPASQFIIQNAVA</sequence>